<accession>A0A0F9IXZ8</accession>
<protein>
    <submittedName>
        <fullName evidence="1">Uncharacterized protein</fullName>
    </submittedName>
</protein>
<name>A0A0F9IXZ8_9ZZZZ</name>
<evidence type="ECO:0000313" key="1">
    <source>
        <dbReference type="EMBL" id="KKL91907.1"/>
    </source>
</evidence>
<organism evidence="1">
    <name type="scientific">marine sediment metagenome</name>
    <dbReference type="NCBI Taxonomy" id="412755"/>
    <lineage>
        <taxon>unclassified sequences</taxon>
        <taxon>metagenomes</taxon>
        <taxon>ecological metagenomes</taxon>
    </lineage>
</organism>
<dbReference type="EMBL" id="LAZR01019610">
    <property type="protein sequence ID" value="KKL91907.1"/>
    <property type="molecule type" value="Genomic_DNA"/>
</dbReference>
<dbReference type="AlphaFoldDB" id="A0A0F9IXZ8"/>
<proteinExistence type="predicted"/>
<sequence length="83" mass="9391">MNNDHKHEFIIAWGLGKGIIYCRLRDCGYKISPSDAVRRMNATEYLDAEDAQSCASVYYNLDGPTGRIEDALEDYARTLEGNE</sequence>
<reference evidence="1" key="1">
    <citation type="journal article" date="2015" name="Nature">
        <title>Complex archaea that bridge the gap between prokaryotes and eukaryotes.</title>
        <authorList>
            <person name="Spang A."/>
            <person name="Saw J.H."/>
            <person name="Jorgensen S.L."/>
            <person name="Zaremba-Niedzwiedzka K."/>
            <person name="Martijn J."/>
            <person name="Lind A.E."/>
            <person name="van Eijk R."/>
            <person name="Schleper C."/>
            <person name="Guy L."/>
            <person name="Ettema T.J."/>
        </authorList>
    </citation>
    <scope>NUCLEOTIDE SEQUENCE</scope>
</reference>
<comment type="caution">
    <text evidence="1">The sequence shown here is derived from an EMBL/GenBank/DDBJ whole genome shotgun (WGS) entry which is preliminary data.</text>
</comment>
<gene>
    <name evidence="1" type="ORF">LCGC14_1889990</name>
</gene>